<dbReference type="OrthoDB" id="793003at2"/>
<dbReference type="AlphaFoldDB" id="A0A512DAV4"/>
<evidence type="ECO:0000313" key="1">
    <source>
        <dbReference type="EMBL" id="GEO33612.1"/>
    </source>
</evidence>
<accession>A0A512DAV4</accession>
<organism evidence="1 2">
    <name type="scientific">Cellulomonas aerilata</name>
    <dbReference type="NCBI Taxonomy" id="515326"/>
    <lineage>
        <taxon>Bacteria</taxon>
        <taxon>Bacillati</taxon>
        <taxon>Actinomycetota</taxon>
        <taxon>Actinomycetes</taxon>
        <taxon>Micrococcales</taxon>
        <taxon>Cellulomonadaceae</taxon>
        <taxon>Cellulomonas</taxon>
    </lineage>
</organism>
<sequence length="168" mass="18325">MTDAAPLILALTLDDATQQRLDGLRRAHFPPERNLLSAHVTAFHALPGEHLDELVADLRETAPDASIAVAVTGVRSLGRGVAFDLSAPEAESLRAGLARRWAGRLTAQDSQRWRPHVTVQNKVTPEAARALHRQLAATFVPYDAEAVGWGLFRYRGGPWEHVLGVPFA</sequence>
<dbReference type="EMBL" id="BJYY01000011">
    <property type="protein sequence ID" value="GEO33612.1"/>
    <property type="molecule type" value="Genomic_DNA"/>
</dbReference>
<dbReference type="Gene3D" id="3.90.1140.10">
    <property type="entry name" value="Cyclic phosphodiesterase"/>
    <property type="match status" value="1"/>
</dbReference>
<keyword evidence="2" id="KW-1185">Reference proteome</keyword>
<gene>
    <name evidence="1" type="ORF">CAE01nite_13370</name>
</gene>
<dbReference type="RefSeq" id="WP_146901857.1">
    <property type="nucleotide sequence ID" value="NZ_BAAARM010000002.1"/>
</dbReference>
<protein>
    <submittedName>
        <fullName evidence="1">Uncharacterized protein</fullName>
    </submittedName>
</protein>
<proteinExistence type="predicted"/>
<dbReference type="SUPFAM" id="SSF55144">
    <property type="entry name" value="LigT-like"/>
    <property type="match status" value="1"/>
</dbReference>
<reference evidence="1 2" key="1">
    <citation type="submission" date="2019-07" db="EMBL/GenBank/DDBJ databases">
        <title>Whole genome shotgun sequence of Cellulomonas aerilata NBRC 106308.</title>
        <authorList>
            <person name="Hosoyama A."/>
            <person name="Uohara A."/>
            <person name="Ohji S."/>
            <person name="Ichikawa N."/>
        </authorList>
    </citation>
    <scope>NUCLEOTIDE SEQUENCE [LARGE SCALE GENOMIC DNA]</scope>
    <source>
        <strain evidence="1 2">NBRC 106308</strain>
    </source>
</reference>
<evidence type="ECO:0000313" key="2">
    <source>
        <dbReference type="Proteomes" id="UP000321181"/>
    </source>
</evidence>
<dbReference type="InterPro" id="IPR009097">
    <property type="entry name" value="Cyclic_Pdiesterase"/>
</dbReference>
<dbReference type="Pfam" id="PF13563">
    <property type="entry name" value="2_5_RNA_ligase2"/>
    <property type="match status" value="1"/>
</dbReference>
<dbReference type="Proteomes" id="UP000321181">
    <property type="component" value="Unassembled WGS sequence"/>
</dbReference>
<comment type="caution">
    <text evidence="1">The sequence shown here is derived from an EMBL/GenBank/DDBJ whole genome shotgun (WGS) entry which is preliminary data.</text>
</comment>
<name>A0A512DAV4_9CELL</name>